<sequence>MDQEYHDNKWRQAEQGRMAMALYTIQGLAHLFHVVWPIAQNVLYEKKCDYDEGHGIFFRETQERIEKENWLKYATRLSQSAFEDERGGIGGNIGRGQDMKPCNDDWITFYLARNEGEFEYSLAEIMPPRRPAHIYPTTQYPGNYNL</sequence>
<protein>
    <submittedName>
        <fullName evidence="1">Uncharacterized protein</fullName>
    </submittedName>
</protein>
<gene>
    <name evidence="1" type="ORF">MENTE1834_LOCUS96</name>
</gene>
<keyword evidence="2" id="KW-1185">Reference proteome</keyword>
<evidence type="ECO:0000313" key="2">
    <source>
        <dbReference type="Proteomes" id="UP001497535"/>
    </source>
</evidence>
<accession>A0ACB0XKA1</accession>
<reference evidence="1" key="1">
    <citation type="submission" date="2023-11" db="EMBL/GenBank/DDBJ databases">
        <authorList>
            <person name="Poullet M."/>
        </authorList>
    </citation>
    <scope>NUCLEOTIDE SEQUENCE</scope>
    <source>
        <strain evidence="1">E1834</strain>
    </source>
</reference>
<organism evidence="1 2">
    <name type="scientific">Meloidogyne enterolobii</name>
    <name type="common">Root-knot nematode worm</name>
    <name type="synonym">Meloidogyne mayaguensis</name>
    <dbReference type="NCBI Taxonomy" id="390850"/>
    <lineage>
        <taxon>Eukaryota</taxon>
        <taxon>Metazoa</taxon>
        <taxon>Ecdysozoa</taxon>
        <taxon>Nematoda</taxon>
        <taxon>Chromadorea</taxon>
        <taxon>Rhabditida</taxon>
        <taxon>Tylenchina</taxon>
        <taxon>Tylenchomorpha</taxon>
        <taxon>Tylenchoidea</taxon>
        <taxon>Meloidogynidae</taxon>
        <taxon>Meloidogyninae</taxon>
        <taxon>Meloidogyne</taxon>
    </lineage>
</organism>
<comment type="caution">
    <text evidence="1">The sequence shown here is derived from an EMBL/GenBank/DDBJ whole genome shotgun (WGS) entry which is preliminary data.</text>
</comment>
<name>A0ACB0XKA1_MELEN</name>
<dbReference type="Proteomes" id="UP001497535">
    <property type="component" value="Unassembled WGS sequence"/>
</dbReference>
<proteinExistence type="predicted"/>
<evidence type="ECO:0000313" key="1">
    <source>
        <dbReference type="EMBL" id="CAK5005983.1"/>
    </source>
</evidence>
<dbReference type="EMBL" id="CAVMJV010000001">
    <property type="protein sequence ID" value="CAK5005983.1"/>
    <property type="molecule type" value="Genomic_DNA"/>
</dbReference>